<dbReference type="RefSeq" id="WP_150091748.1">
    <property type="nucleotide sequence ID" value="NZ_VWSF01000023.1"/>
</dbReference>
<evidence type="ECO:0000313" key="5">
    <source>
        <dbReference type="Proteomes" id="UP000323426"/>
    </source>
</evidence>
<dbReference type="CDD" id="cd04301">
    <property type="entry name" value="NAT_SF"/>
    <property type="match status" value="1"/>
</dbReference>
<name>A0A5M6D1G0_9BACT</name>
<protein>
    <submittedName>
        <fullName evidence="4">GNAT family N-acetyltransferase</fullName>
    </submittedName>
</protein>
<keyword evidence="5" id="KW-1185">Reference proteome</keyword>
<dbReference type="InterPro" id="IPR051016">
    <property type="entry name" value="Diverse_Substrate_AcTransf"/>
</dbReference>
<comment type="caution">
    <text evidence="4">The sequence shown here is derived from an EMBL/GenBank/DDBJ whole genome shotgun (WGS) entry which is preliminary data.</text>
</comment>
<dbReference type="Proteomes" id="UP000323426">
    <property type="component" value="Unassembled WGS sequence"/>
</dbReference>
<evidence type="ECO:0000313" key="4">
    <source>
        <dbReference type="EMBL" id="KAA5541153.1"/>
    </source>
</evidence>
<dbReference type="Pfam" id="PF00583">
    <property type="entry name" value="Acetyltransf_1"/>
    <property type="match status" value="1"/>
</dbReference>
<proteinExistence type="predicted"/>
<dbReference type="AlphaFoldDB" id="A0A5M6D1G0"/>
<evidence type="ECO:0000259" key="3">
    <source>
        <dbReference type="PROSITE" id="PS51186"/>
    </source>
</evidence>
<dbReference type="SUPFAM" id="SSF55729">
    <property type="entry name" value="Acyl-CoA N-acyltransferases (Nat)"/>
    <property type="match status" value="1"/>
</dbReference>
<dbReference type="InterPro" id="IPR000182">
    <property type="entry name" value="GNAT_dom"/>
</dbReference>
<dbReference type="InterPro" id="IPR016181">
    <property type="entry name" value="Acyl_CoA_acyltransferase"/>
</dbReference>
<gene>
    <name evidence="4" type="ORF">F0145_21205</name>
</gene>
<evidence type="ECO:0000256" key="2">
    <source>
        <dbReference type="ARBA" id="ARBA00023315"/>
    </source>
</evidence>
<dbReference type="PANTHER" id="PTHR10545">
    <property type="entry name" value="DIAMINE N-ACETYLTRANSFERASE"/>
    <property type="match status" value="1"/>
</dbReference>
<dbReference type="GO" id="GO:0008080">
    <property type="term" value="F:N-acetyltransferase activity"/>
    <property type="evidence" value="ECO:0007669"/>
    <property type="project" value="TreeGrafter"/>
</dbReference>
<dbReference type="Gene3D" id="3.40.630.30">
    <property type="match status" value="1"/>
</dbReference>
<dbReference type="PROSITE" id="PS51186">
    <property type="entry name" value="GNAT"/>
    <property type="match status" value="1"/>
</dbReference>
<reference evidence="4 5" key="1">
    <citation type="submission" date="2019-09" db="EMBL/GenBank/DDBJ databases">
        <title>Genome sequence and assembly of Adhaeribacter sp.</title>
        <authorList>
            <person name="Chhetri G."/>
        </authorList>
    </citation>
    <scope>NUCLEOTIDE SEQUENCE [LARGE SCALE GENOMIC DNA]</scope>
    <source>
        <strain evidence="4 5">DK36</strain>
    </source>
</reference>
<accession>A0A5M6D1G0</accession>
<keyword evidence="2" id="KW-0012">Acyltransferase</keyword>
<dbReference type="PANTHER" id="PTHR10545:SF29">
    <property type="entry name" value="GH14572P-RELATED"/>
    <property type="match status" value="1"/>
</dbReference>
<dbReference type="EMBL" id="VWSF01000023">
    <property type="protein sequence ID" value="KAA5541153.1"/>
    <property type="molecule type" value="Genomic_DNA"/>
</dbReference>
<organism evidence="4 5">
    <name type="scientific">Adhaeribacter rhizoryzae</name>
    <dbReference type="NCBI Taxonomy" id="2607907"/>
    <lineage>
        <taxon>Bacteria</taxon>
        <taxon>Pseudomonadati</taxon>
        <taxon>Bacteroidota</taxon>
        <taxon>Cytophagia</taxon>
        <taxon>Cytophagales</taxon>
        <taxon>Hymenobacteraceae</taxon>
        <taxon>Adhaeribacter</taxon>
    </lineage>
</organism>
<feature type="domain" description="N-acetyltransferase" evidence="3">
    <location>
        <begin position="3"/>
        <end position="158"/>
    </location>
</feature>
<sequence length="158" mass="18108">MNVHYEIATPAHLSALLDLQEAFYAIDHYPFNHPKAEGVMRHFLQTPALGIIWVIKPAPEAEAIGYLAFTFCYSFEFGGKIAFLDEFYLKENFRGRGLGTQILSYALEQAKALGLQVLHLEAERHNQAGKALYHKFGFRDHDRHLMTKVINSEQEKEK</sequence>
<evidence type="ECO:0000256" key="1">
    <source>
        <dbReference type="ARBA" id="ARBA00022679"/>
    </source>
</evidence>
<keyword evidence="1 4" id="KW-0808">Transferase</keyword>